<name>A0ABR0M635_9PEZI</name>
<feature type="compositionally biased region" description="Acidic residues" evidence="1">
    <location>
        <begin position="43"/>
        <end position="71"/>
    </location>
</feature>
<feature type="non-terminal residue" evidence="2">
    <location>
        <position position="326"/>
    </location>
</feature>
<keyword evidence="3" id="KW-1185">Reference proteome</keyword>
<dbReference type="EMBL" id="JAVRRA010001439">
    <property type="protein sequence ID" value="KAK5280262.1"/>
    <property type="molecule type" value="Genomic_DNA"/>
</dbReference>
<feature type="non-terminal residue" evidence="2">
    <location>
        <position position="1"/>
    </location>
</feature>
<protein>
    <recommendedName>
        <fullName evidence="4">DNA replication regulator SLD2</fullName>
    </recommendedName>
</protein>
<feature type="compositionally biased region" description="Polar residues" evidence="1">
    <location>
        <begin position="281"/>
        <end position="294"/>
    </location>
</feature>
<reference evidence="2 3" key="1">
    <citation type="submission" date="2023-08" db="EMBL/GenBank/DDBJ databases">
        <title>Black Yeasts Isolated from many extreme environments.</title>
        <authorList>
            <person name="Coleine C."/>
            <person name="Stajich J.E."/>
            <person name="Selbmann L."/>
        </authorList>
    </citation>
    <scope>NUCLEOTIDE SEQUENCE [LARGE SCALE GENOMIC DNA]</scope>
    <source>
        <strain evidence="2 3">CCFEE 536</strain>
    </source>
</reference>
<accession>A0ABR0M635</accession>
<feature type="region of interest" description="Disordered" evidence="1">
    <location>
        <begin position="1"/>
        <end position="101"/>
    </location>
</feature>
<proteinExistence type="predicted"/>
<sequence length="326" mass="35657">YITGDKARFEQYQKEEEARQKEIEETKKREEQEEARKAKEQEDASAAEESESQLGSDSEDNDEGMQDEETQDATAAEQFTLAAIPEEPQEPATPPSRGWGFQSLLSSVSKVLRRPSTLLSPKAKTSAAATPAANAPAAGTSGTSAPAANAATRRHTARRSTSTRTPARRSSATPVRAPMTAPSKSTLPSNTIRRTTRANQSRRTTMGPQVVPEEKQGTKRKRVKVDDLEIIPRSRPGQSSGTFALLDEYFTYGSDSDEDFVEVDRRLSEIETPASKRRRTSSYLATSSPMSGISYTPAKTLLPPQQLGDPTKPRPYTGSLFADKTD</sequence>
<evidence type="ECO:0000313" key="2">
    <source>
        <dbReference type="EMBL" id="KAK5280262.1"/>
    </source>
</evidence>
<comment type="caution">
    <text evidence="2">The sequence shown here is derived from an EMBL/GenBank/DDBJ whole genome shotgun (WGS) entry which is preliminary data.</text>
</comment>
<feature type="compositionally biased region" description="Low complexity" evidence="1">
    <location>
        <begin position="159"/>
        <end position="174"/>
    </location>
</feature>
<evidence type="ECO:0000313" key="3">
    <source>
        <dbReference type="Proteomes" id="UP001357485"/>
    </source>
</evidence>
<feature type="region of interest" description="Disordered" evidence="1">
    <location>
        <begin position="113"/>
        <end position="222"/>
    </location>
</feature>
<organism evidence="2 3">
    <name type="scientific">Cryomyces antarcticus</name>
    <dbReference type="NCBI Taxonomy" id="329879"/>
    <lineage>
        <taxon>Eukaryota</taxon>
        <taxon>Fungi</taxon>
        <taxon>Dikarya</taxon>
        <taxon>Ascomycota</taxon>
        <taxon>Pezizomycotina</taxon>
        <taxon>Dothideomycetes</taxon>
        <taxon>Dothideomycetes incertae sedis</taxon>
        <taxon>Cryomyces</taxon>
    </lineage>
</organism>
<feature type="region of interest" description="Disordered" evidence="1">
    <location>
        <begin position="271"/>
        <end position="326"/>
    </location>
</feature>
<gene>
    <name evidence="2" type="ORF">LTR16_007055</name>
</gene>
<dbReference type="Proteomes" id="UP001357485">
    <property type="component" value="Unassembled WGS sequence"/>
</dbReference>
<feature type="compositionally biased region" description="Basic and acidic residues" evidence="1">
    <location>
        <begin position="1"/>
        <end position="42"/>
    </location>
</feature>
<evidence type="ECO:0008006" key="4">
    <source>
        <dbReference type="Google" id="ProtNLM"/>
    </source>
</evidence>
<feature type="compositionally biased region" description="Polar residues" evidence="1">
    <location>
        <begin position="182"/>
        <end position="207"/>
    </location>
</feature>
<evidence type="ECO:0000256" key="1">
    <source>
        <dbReference type="SAM" id="MobiDB-lite"/>
    </source>
</evidence>
<feature type="compositionally biased region" description="Low complexity" evidence="1">
    <location>
        <begin position="113"/>
        <end position="151"/>
    </location>
</feature>